<keyword evidence="3" id="KW-1185">Reference proteome</keyword>
<dbReference type="EMBL" id="FN647757">
    <property type="protein sequence ID" value="CBJ28481.1"/>
    <property type="molecule type" value="Genomic_DNA"/>
</dbReference>
<proteinExistence type="predicted"/>
<protein>
    <submittedName>
        <fullName evidence="2">Uncharacterized protein</fullName>
    </submittedName>
</protein>
<sequence length="388" mass="43219">MCETPLAAKFFPGDPPNHGMDNLWQEEALDELIRRKLVEMGRKTEYEVKHMHVHSLRDALRGFDIVVRGELESASKEKAVARKQADTEDAKHDTANNEDGAPKTAIKQRQDSLKIYGGEEGQQDRGEKMMPNHPESRVQTIWEMMTWITAHSPKPMENIWYESKELMMTLHEISGQNARGAVWPSFPGIESWFRIAKDIARQRDSPLLLSVFEFKRFALRIASSSALLAYNPGEYDNLVTSVYNLGILARWTHGWSGRLSCYSALWTPGNVGMALLGGLTLLVIRKNVVTDSVRCLLVGMASDTIMGRYLPDKVRAARTKELAYRYSNNKGKTCRGSGVKCVRKACVKLGLPPSASQLDGAVAFAVGWAMEAIEGLPGNQAPRDGILA</sequence>
<organism evidence="2 3">
    <name type="scientific">Ectocarpus siliculosus</name>
    <name type="common">Brown alga</name>
    <name type="synonym">Conferva siliculosa</name>
    <dbReference type="NCBI Taxonomy" id="2880"/>
    <lineage>
        <taxon>Eukaryota</taxon>
        <taxon>Sar</taxon>
        <taxon>Stramenopiles</taxon>
        <taxon>Ochrophyta</taxon>
        <taxon>PX clade</taxon>
        <taxon>Phaeophyceae</taxon>
        <taxon>Ectocarpales</taxon>
        <taxon>Ectocarpaceae</taxon>
        <taxon>Ectocarpus</taxon>
    </lineage>
</organism>
<dbReference type="Proteomes" id="UP000002630">
    <property type="component" value="Linkage Group LG09"/>
</dbReference>
<evidence type="ECO:0000313" key="2">
    <source>
        <dbReference type="EMBL" id="CBJ28481.1"/>
    </source>
</evidence>
<evidence type="ECO:0000256" key="1">
    <source>
        <dbReference type="SAM" id="MobiDB-lite"/>
    </source>
</evidence>
<dbReference type="EMBL" id="FN649734">
    <property type="protein sequence ID" value="CBJ28481.1"/>
    <property type="molecule type" value="Genomic_DNA"/>
</dbReference>
<dbReference type="OrthoDB" id="4670at2759"/>
<evidence type="ECO:0000313" key="3">
    <source>
        <dbReference type="Proteomes" id="UP000002630"/>
    </source>
</evidence>
<feature type="region of interest" description="Disordered" evidence="1">
    <location>
        <begin position="74"/>
        <end position="111"/>
    </location>
</feature>
<dbReference type="AlphaFoldDB" id="D7FHB4"/>
<gene>
    <name evidence="2" type="ORF">Esi_0107_0014</name>
</gene>
<accession>D7FHB4</accession>
<dbReference type="OMA" id="WASEYME"/>
<name>D7FHB4_ECTSI</name>
<feature type="compositionally biased region" description="Basic and acidic residues" evidence="1">
    <location>
        <begin position="74"/>
        <end position="95"/>
    </location>
</feature>
<reference evidence="2 3" key="1">
    <citation type="journal article" date="2010" name="Nature">
        <title>The Ectocarpus genome and the independent evolution of multicellularity in brown algae.</title>
        <authorList>
            <person name="Cock J.M."/>
            <person name="Sterck L."/>
            <person name="Rouze P."/>
            <person name="Scornet D."/>
            <person name="Allen A.E."/>
            <person name="Amoutzias G."/>
            <person name="Anthouard V."/>
            <person name="Artiguenave F."/>
            <person name="Aury J.M."/>
            <person name="Badger J.H."/>
            <person name="Beszteri B."/>
            <person name="Billiau K."/>
            <person name="Bonnet E."/>
            <person name="Bothwell J.H."/>
            <person name="Bowler C."/>
            <person name="Boyen C."/>
            <person name="Brownlee C."/>
            <person name="Carrano C.J."/>
            <person name="Charrier B."/>
            <person name="Cho G.Y."/>
            <person name="Coelho S.M."/>
            <person name="Collen J."/>
            <person name="Corre E."/>
            <person name="Da Silva C."/>
            <person name="Delage L."/>
            <person name="Delaroque N."/>
            <person name="Dittami S.M."/>
            <person name="Doulbeau S."/>
            <person name="Elias M."/>
            <person name="Farnham G."/>
            <person name="Gachon C.M."/>
            <person name="Gschloessl B."/>
            <person name="Heesch S."/>
            <person name="Jabbari K."/>
            <person name="Jubin C."/>
            <person name="Kawai H."/>
            <person name="Kimura K."/>
            <person name="Kloareg B."/>
            <person name="Kupper F.C."/>
            <person name="Lang D."/>
            <person name="Le Bail A."/>
            <person name="Leblanc C."/>
            <person name="Lerouge P."/>
            <person name="Lohr M."/>
            <person name="Lopez P.J."/>
            <person name="Martens C."/>
            <person name="Maumus F."/>
            <person name="Michel G."/>
            <person name="Miranda-Saavedra D."/>
            <person name="Morales J."/>
            <person name="Moreau H."/>
            <person name="Motomura T."/>
            <person name="Nagasato C."/>
            <person name="Napoli C.A."/>
            <person name="Nelson D.R."/>
            <person name="Nyvall-Collen P."/>
            <person name="Peters A.F."/>
            <person name="Pommier C."/>
            <person name="Potin P."/>
            <person name="Poulain J."/>
            <person name="Quesneville H."/>
            <person name="Read B."/>
            <person name="Rensing S.A."/>
            <person name="Ritter A."/>
            <person name="Rousvoal S."/>
            <person name="Samanta M."/>
            <person name="Samson G."/>
            <person name="Schroeder D.C."/>
            <person name="Segurens B."/>
            <person name="Strittmatter M."/>
            <person name="Tonon T."/>
            <person name="Tregear J.W."/>
            <person name="Valentin K."/>
            <person name="von Dassow P."/>
            <person name="Yamagishi T."/>
            <person name="Van de Peer Y."/>
            <person name="Wincker P."/>
        </authorList>
    </citation>
    <scope>NUCLEOTIDE SEQUENCE [LARGE SCALE GENOMIC DNA]</scope>
    <source>
        <strain evidence="3">Ec32 / CCAP1310/4</strain>
    </source>
</reference>
<dbReference type="InParanoid" id="D7FHB4"/>